<sequence length="62" mass="6781">MTIEQHEKNLAKQGIKPWGLIIPGAGDAPEGSELHQYRKKGDPKTYFAVVAPDGTVVRTMGF</sequence>
<gene>
    <name evidence="2" type="ORF">LCGC14_2210260</name>
    <name evidence="1" type="ORF">LCGC14_2223840</name>
</gene>
<dbReference type="AlphaFoldDB" id="A0A0F9DDY5"/>
<comment type="caution">
    <text evidence="2">The sequence shown here is derived from an EMBL/GenBank/DDBJ whole genome shotgun (WGS) entry which is preliminary data.</text>
</comment>
<name>A0A0F9DDY5_9ZZZZ</name>
<protein>
    <submittedName>
        <fullName evidence="2">Uncharacterized protein</fullName>
    </submittedName>
</protein>
<organism evidence="2">
    <name type="scientific">marine sediment metagenome</name>
    <dbReference type="NCBI Taxonomy" id="412755"/>
    <lineage>
        <taxon>unclassified sequences</taxon>
        <taxon>metagenomes</taxon>
        <taxon>ecological metagenomes</taxon>
    </lineage>
</organism>
<evidence type="ECO:0000313" key="2">
    <source>
        <dbReference type="EMBL" id="KKL59943.1"/>
    </source>
</evidence>
<dbReference type="EMBL" id="LAZR01029316">
    <property type="protein sequence ID" value="KKL59943.1"/>
    <property type="molecule type" value="Genomic_DNA"/>
</dbReference>
<evidence type="ECO:0000313" key="1">
    <source>
        <dbReference type="EMBL" id="KKL58590.1"/>
    </source>
</evidence>
<dbReference type="EMBL" id="LAZR01029767">
    <property type="protein sequence ID" value="KKL58590.1"/>
    <property type="molecule type" value="Genomic_DNA"/>
</dbReference>
<accession>A0A0F9DDY5</accession>
<proteinExistence type="predicted"/>
<reference evidence="2" key="1">
    <citation type="journal article" date="2015" name="Nature">
        <title>Complex archaea that bridge the gap between prokaryotes and eukaryotes.</title>
        <authorList>
            <person name="Spang A."/>
            <person name="Saw J.H."/>
            <person name="Jorgensen S.L."/>
            <person name="Zaremba-Niedzwiedzka K."/>
            <person name="Martijn J."/>
            <person name="Lind A.E."/>
            <person name="van Eijk R."/>
            <person name="Schleper C."/>
            <person name="Guy L."/>
            <person name="Ettema T.J."/>
        </authorList>
    </citation>
    <scope>NUCLEOTIDE SEQUENCE</scope>
</reference>